<feature type="binding site" evidence="9">
    <location>
        <position position="263"/>
    </location>
    <ligand>
        <name>Zn(2+)</name>
        <dbReference type="ChEBI" id="CHEBI:29105"/>
        <note>catalytic</note>
    </ligand>
</feature>
<comment type="similarity">
    <text evidence="9">Belongs to the GTP cyclohydrolase II family.</text>
</comment>
<dbReference type="GO" id="GO:0003935">
    <property type="term" value="F:GTP cyclohydrolase II activity"/>
    <property type="evidence" value="ECO:0007669"/>
    <property type="project" value="UniProtKB-UniRule"/>
</dbReference>
<feature type="active site" description="Nucleophile" evidence="9">
    <location>
        <position position="326"/>
    </location>
</feature>
<dbReference type="HAMAP" id="MF_00179">
    <property type="entry name" value="RibA"/>
    <property type="match status" value="1"/>
</dbReference>
<dbReference type="CDD" id="cd00641">
    <property type="entry name" value="GTP_cyclohydro2"/>
    <property type="match status" value="1"/>
</dbReference>
<comment type="catalytic activity">
    <reaction evidence="8 9">
        <text>GTP + 4 H2O = 2,5-diamino-6-hydroxy-4-(5-phosphoribosylamino)-pyrimidine + formate + 2 phosphate + 3 H(+)</text>
        <dbReference type="Rhea" id="RHEA:23704"/>
        <dbReference type="ChEBI" id="CHEBI:15377"/>
        <dbReference type="ChEBI" id="CHEBI:15378"/>
        <dbReference type="ChEBI" id="CHEBI:15740"/>
        <dbReference type="ChEBI" id="CHEBI:37565"/>
        <dbReference type="ChEBI" id="CHEBI:43474"/>
        <dbReference type="ChEBI" id="CHEBI:58614"/>
        <dbReference type="EC" id="3.5.4.25"/>
    </reaction>
</comment>
<feature type="binding site" evidence="9">
    <location>
        <position position="352"/>
    </location>
    <ligand>
        <name>GTP</name>
        <dbReference type="ChEBI" id="CHEBI:37565"/>
    </ligand>
</feature>
<feature type="binding site" evidence="9">
    <location>
        <position position="252"/>
    </location>
    <ligand>
        <name>Zn(2+)</name>
        <dbReference type="ChEBI" id="CHEBI:29105"/>
        <note>catalytic</note>
    </ligand>
</feature>
<feature type="binding site" evidence="9">
    <location>
        <position position="347"/>
    </location>
    <ligand>
        <name>GTP</name>
        <dbReference type="ChEBI" id="CHEBI:37565"/>
    </ligand>
</feature>
<comment type="caution">
    <text evidence="9">Lacks conserved residue(s) required for the propagation of feature annotation.</text>
</comment>
<dbReference type="Pfam" id="PF00925">
    <property type="entry name" value="GTP_cyclohydro2"/>
    <property type="match status" value="1"/>
</dbReference>
<evidence type="ECO:0000256" key="4">
    <source>
        <dbReference type="ARBA" id="ARBA00022741"/>
    </source>
</evidence>
<keyword evidence="2 9" id="KW-0686">Riboflavin biosynthesis</keyword>
<comment type="cofactor">
    <cofactor evidence="9">
        <name>Zn(2+)</name>
        <dbReference type="ChEBI" id="CHEBI:29105"/>
    </cofactor>
    <text evidence="9">Binds 1 zinc ion per subunit.</text>
</comment>
<feature type="binding site" evidence="9">
    <location>
        <position position="312"/>
    </location>
    <ligand>
        <name>GTP</name>
        <dbReference type="ChEBI" id="CHEBI:37565"/>
    </ligand>
</feature>
<dbReference type="NCBIfam" id="NF001591">
    <property type="entry name" value="PRK00393.1"/>
    <property type="match status" value="1"/>
</dbReference>
<comment type="function">
    <text evidence="9">Catalyzes the conversion of GTP to 2,5-diamino-6-ribosylamino-4(3H)-pyrimidinone 5'-phosphate (DARP), formate and pyrophosphate.</text>
</comment>
<dbReference type="Proteomes" id="UP000321638">
    <property type="component" value="Unassembled WGS sequence"/>
</dbReference>
<feature type="active site" description="Proton acceptor" evidence="9">
    <location>
        <position position="324"/>
    </location>
</feature>
<evidence type="ECO:0000256" key="8">
    <source>
        <dbReference type="ARBA" id="ARBA00049295"/>
    </source>
</evidence>
<proteinExistence type="inferred from homology"/>
<dbReference type="RefSeq" id="WP_147851908.1">
    <property type="nucleotide sequence ID" value="NZ_VDUZ01000066.1"/>
</dbReference>
<sequence length="404" mass="42330">MDDPCTTSHVLNTPWEEFVVGLYEHTRSNLADMSPLPMPLLANTPLAATQRAIGEFVAGRPVLLADGEGAARLVLPVEGLTPERLAALAACADEPIDLFVSGTRAAALGARSIGAGVVRLAPSSRCEQVLALAGAVDLQVIVDAGDRVAAAAIELAKLARLLPAALAVRWHAGGSAAPTGAVSGVTASEVLAFRAGLASSLRLVSSARVPLHDAGDSSFEVFRDALGQFWTAVVIGDVDRTRPVPVRLHSACLTGDALGSRRCDCGDQLRMAIAMIAARGGGVLLYLDQEGCGIGLANKMRAYALQDRGVDTIDANTTLGFERDERRYDIAARMLRLLGIGEVALLTNNPTKMAGLREAGVLIAERIALVAPVNESNRDYLRAKQQRAGHLIGSAQPDSEVPDA</sequence>
<evidence type="ECO:0000256" key="9">
    <source>
        <dbReference type="HAMAP-Rule" id="MF_00179"/>
    </source>
</evidence>
<dbReference type="AlphaFoldDB" id="A0A5C8P980"/>
<dbReference type="EMBL" id="VDUZ01000066">
    <property type="protein sequence ID" value="TXL70078.1"/>
    <property type="molecule type" value="Genomic_DNA"/>
</dbReference>
<dbReference type="SUPFAM" id="SSF142695">
    <property type="entry name" value="RibA-like"/>
    <property type="match status" value="1"/>
</dbReference>
<keyword evidence="12" id="KW-1185">Reference proteome</keyword>
<keyword evidence="5 9" id="KW-0378">Hydrolase</keyword>
<keyword evidence="3 9" id="KW-0479">Metal-binding</keyword>
<evidence type="ECO:0000313" key="11">
    <source>
        <dbReference type="EMBL" id="TXL70078.1"/>
    </source>
</evidence>
<dbReference type="PANTHER" id="PTHR21327">
    <property type="entry name" value="GTP CYCLOHYDROLASE II-RELATED"/>
    <property type="match status" value="1"/>
</dbReference>
<feature type="domain" description="GTP cyclohydrolase II" evidence="10">
    <location>
        <begin position="206"/>
        <end position="367"/>
    </location>
</feature>
<dbReference type="OrthoDB" id="9793111at2"/>
<feature type="binding site" evidence="9">
    <location>
        <position position="265"/>
    </location>
    <ligand>
        <name>Zn(2+)</name>
        <dbReference type="ChEBI" id="CHEBI:29105"/>
        <note>catalytic</note>
    </ligand>
</feature>
<dbReference type="EC" id="3.5.4.25" evidence="9"/>
<name>A0A5C8P980_9HYPH</name>
<evidence type="ECO:0000259" key="10">
    <source>
        <dbReference type="Pfam" id="PF00925"/>
    </source>
</evidence>
<comment type="caution">
    <text evidence="11">The sequence shown here is derived from an EMBL/GenBank/DDBJ whole genome shotgun (WGS) entry which is preliminary data.</text>
</comment>
<keyword evidence="6 9" id="KW-0862">Zinc</keyword>
<evidence type="ECO:0000256" key="2">
    <source>
        <dbReference type="ARBA" id="ARBA00022619"/>
    </source>
</evidence>
<dbReference type="GO" id="GO:0009231">
    <property type="term" value="P:riboflavin biosynthetic process"/>
    <property type="evidence" value="ECO:0007669"/>
    <property type="project" value="UniProtKB-UniRule"/>
</dbReference>
<keyword evidence="7 9" id="KW-0342">GTP-binding</keyword>
<dbReference type="Gene3D" id="3.40.50.10990">
    <property type="entry name" value="GTP cyclohydrolase II"/>
    <property type="match status" value="1"/>
</dbReference>
<evidence type="ECO:0000313" key="12">
    <source>
        <dbReference type="Proteomes" id="UP000321638"/>
    </source>
</evidence>
<organism evidence="11 12">
    <name type="scientific">Vineibacter terrae</name>
    <dbReference type="NCBI Taxonomy" id="2586908"/>
    <lineage>
        <taxon>Bacteria</taxon>
        <taxon>Pseudomonadati</taxon>
        <taxon>Pseudomonadota</taxon>
        <taxon>Alphaproteobacteria</taxon>
        <taxon>Hyphomicrobiales</taxon>
        <taxon>Vineibacter</taxon>
    </lineage>
</organism>
<comment type="pathway">
    <text evidence="1 9">Cofactor biosynthesis; riboflavin biosynthesis; 5-amino-6-(D-ribitylamino)uracil from GTP: step 1/4.</text>
</comment>
<evidence type="ECO:0000256" key="5">
    <source>
        <dbReference type="ARBA" id="ARBA00022801"/>
    </source>
</evidence>
<dbReference type="InterPro" id="IPR032677">
    <property type="entry name" value="GTP_cyclohydro_II"/>
</dbReference>
<dbReference type="PANTHER" id="PTHR21327:SF18">
    <property type="entry name" value="3,4-DIHYDROXY-2-BUTANONE 4-PHOSPHATE SYNTHASE"/>
    <property type="match status" value="1"/>
</dbReference>
<evidence type="ECO:0000256" key="1">
    <source>
        <dbReference type="ARBA" id="ARBA00004853"/>
    </source>
</evidence>
<dbReference type="FunFam" id="3.40.50.10990:FF:000002">
    <property type="entry name" value="GTP cyclohydrolase-2"/>
    <property type="match status" value="1"/>
</dbReference>
<dbReference type="InterPro" id="IPR036144">
    <property type="entry name" value="RibA-like_sf"/>
</dbReference>
<evidence type="ECO:0000256" key="6">
    <source>
        <dbReference type="ARBA" id="ARBA00022833"/>
    </source>
</evidence>
<dbReference type="GO" id="GO:0005829">
    <property type="term" value="C:cytosol"/>
    <property type="evidence" value="ECO:0007669"/>
    <property type="project" value="TreeGrafter"/>
</dbReference>
<feature type="binding site" evidence="9">
    <location>
        <begin position="247"/>
        <end position="251"/>
    </location>
    <ligand>
        <name>GTP</name>
        <dbReference type="ChEBI" id="CHEBI:37565"/>
    </ligand>
</feature>
<dbReference type="UniPathway" id="UPA00275">
    <property type="reaction ID" value="UER00400"/>
</dbReference>
<dbReference type="GO" id="GO:0005525">
    <property type="term" value="F:GTP binding"/>
    <property type="evidence" value="ECO:0007669"/>
    <property type="project" value="UniProtKB-KW"/>
</dbReference>
<reference evidence="11 12" key="1">
    <citation type="submission" date="2019-06" db="EMBL/GenBank/DDBJ databases">
        <title>New taxonomy in bacterial strain CC-CFT640, isolated from vineyard.</title>
        <authorList>
            <person name="Lin S.-Y."/>
            <person name="Tsai C.-F."/>
            <person name="Young C.-C."/>
        </authorList>
    </citation>
    <scope>NUCLEOTIDE SEQUENCE [LARGE SCALE GENOMIC DNA]</scope>
    <source>
        <strain evidence="11 12">CC-CFT640</strain>
    </source>
</reference>
<dbReference type="GO" id="GO:0008270">
    <property type="term" value="F:zinc ion binding"/>
    <property type="evidence" value="ECO:0007669"/>
    <property type="project" value="UniProtKB-UniRule"/>
</dbReference>
<accession>A0A5C8P980</accession>
<keyword evidence="4 9" id="KW-0547">Nucleotide-binding</keyword>
<evidence type="ECO:0000256" key="7">
    <source>
        <dbReference type="ARBA" id="ARBA00023134"/>
    </source>
</evidence>
<evidence type="ECO:0000256" key="3">
    <source>
        <dbReference type="ARBA" id="ARBA00022723"/>
    </source>
</evidence>
<gene>
    <name evidence="9 11" type="primary">ribA</name>
    <name evidence="11" type="ORF">FHP25_36310</name>
</gene>
<dbReference type="InterPro" id="IPR000926">
    <property type="entry name" value="RibA"/>
</dbReference>
<protein>
    <recommendedName>
        <fullName evidence="9">GTP cyclohydrolase-2</fullName>
        <ecNumber evidence="9">3.5.4.25</ecNumber>
    </recommendedName>
    <alternativeName>
        <fullName evidence="9">GTP cyclohydrolase II</fullName>
    </alternativeName>
</protein>
<feature type="binding site" evidence="9">
    <location>
        <position position="268"/>
    </location>
    <ligand>
        <name>GTP</name>
        <dbReference type="ChEBI" id="CHEBI:37565"/>
    </ligand>
</feature>